<evidence type="ECO:0000256" key="3">
    <source>
        <dbReference type="ARBA" id="ARBA00022729"/>
    </source>
</evidence>
<dbReference type="InterPro" id="IPR016148">
    <property type="entry name" value="Pili_assmbl_chaperone_C"/>
</dbReference>
<feature type="signal peptide" evidence="6">
    <location>
        <begin position="1"/>
        <end position="27"/>
    </location>
</feature>
<dbReference type="Pfam" id="PF02753">
    <property type="entry name" value="PapD_C"/>
    <property type="match status" value="1"/>
</dbReference>
<keyword evidence="5" id="KW-0143">Chaperone</keyword>
<dbReference type="Pfam" id="PF00345">
    <property type="entry name" value="PapD_N"/>
    <property type="match status" value="1"/>
</dbReference>
<dbReference type="AlphaFoldDB" id="A0ABD5LRY9"/>
<organism evidence="9">
    <name type="scientific">Proteus mirabilis</name>
    <dbReference type="NCBI Taxonomy" id="584"/>
    <lineage>
        <taxon>Bacteria</taxon>
        <taxon>Pseudomonadati</taxon>
        <taxon>Pseudomonadota</taxon>
        <taxon>Gammaproteobacteria</taxon>
        <taxon>Enterobacterales</taxon>
        <taxon>Morganellaceae</taxon>
        <taxon>Proteus</taxon>
    </lineage>
</organism>
<evidence type="ECO:0000259" key="8">
    <source>
        <dbReference type="Pfam" id="PF02753"/>
    </source>
</evidence>
<gene>
    <name evidence="9" type="ORF">I3679_000215</name>
</gene>
<dbReference type="InterPro" id="IPR050643">
    <property type="entry name" value="Periplasmic_pilus_chap"/>
</dbReference>
<dbReference type="Gene3D" id="2.60.40.10">
    <property type="entry name" value="Immunoglobulins"/>
    <property type="match status" value="2"/>
</dbReference>
<name>A0ABD5LRY9_PROMI</name>
<keyword evidence="4" id="KW-0574">Periplasm</keyword>
<dbReference type="EMBL" id="JADQCH020000001">
    <property type="protein sequence ID" value="MEY2343420.1"/>
    <property type="molecule type" value="Genomic_DNA"/>
</dbReference>
<reference evidence="9" key="1">
    <citation type="submission" date="2021-05" db="EMBL/GenBank/DDBJ databases">
        <title>First report of NDM-5 and VEB-6 producing Proteus mirabilis isolated from blood of a sepsis patient in Kolkata, India.</title>
        <authorList>
            <person name="Halder G."/>
            <person name="Chaudhuri B."/>
            <person name="Dutta S."/>
        </authorList>
    </citation>
    <scope>NUCLEOTIDE SEQUENCE [LARGE SCALE GENOMIC DNA]</scope>
    <source>
        <strain evidence="9">7049</strain>
    </source>
</reference>
<dbReference type="InterPro" id="IPR036316">
    <property type="entry name" value="Pili_assmbl_chap_C_dom_sf"/>
</dbReference>
<keyword evidence="3 6" id="KW-0732">Signal</keyword>
<feature type="chain" id="PRO_5044883668" evidence="6">
    <location>
        <begin position="28"/>
        <end position="293"/>
    </location>
</feature>
<evidence type="ECO:0000256" key="5">
    <source>
        <dbReference type="ARBA" id="ARBA00023186"/>
    </source>
</evidence>
<comment type="subcellular location">
    <subcellularLocation>
        <location evidence="1">Periplasm</location>
    </subcellularLocation>
</comment>
<dbReference type="PANTHER" id="PTHR30251">
    <property type="entry name" value="PILUS ASSEMBLY CHAPERONE"/>
    <property type="match status" value="1"/>
</dbReference>
<dbReference type="InterPro" id="IPR001829">
    <property type="entry name" value="Pili_assmbl_chaperone_bac"/>
</dbReference>
<protein>
    <submittedName>
        <fullName evidence="9">Molecular chaperone</fullName>
    </submittedName>
</protein>
<evidence type="ECO:0000256" key="4">
    <source>
        <dbReference type="ARBA" id="ARBA00022764"/>
    </source>
</evidence>
<comment type="similarity">
    <text evidence="2">Belongs to the periplasmic pilus chaperone family.</text>
</comment>
<dbReference type="SUPFAM" id="SSF49584">
    <property type="entry name" value="Periplasmic chaperone C-domain"/>
    <property type="match status" value="1"/>
</dbReference>
<dbReference type="InterPro" id="IPR013783">
    <property type="entry name" value="Ig-like_fold"/>
</dbReference>
<accession>A0ABD5LRY9</accession>
<evidence type="ECO:0000256" key="1">
    <source>
        <dbReference type="ARBA" id="ARBA00004418"/>
    </source>
</evidence>
<dbReference type="SUPFAM" id="SSF49354">
    <property type="entry name" value="PapD-like"/>
    <property type="match status" value="1"/>
</dbReference>
<comment type="caution">
    <text evidence="9">The sequence shown here is derived from an EMBL/GenBank/DDBJ whole genome shotgun (WGS) entry which is preliminary data.</text>
</comment>
<feature type="domain" description="Pili assembly chaperone C-terminal" evidence="8">
    <location>
        <begin position="168"/>
        <end position="225"/>
    </location>
</feature>
<evidence type="ECO:0000313" key="9">
    <source>
        <dbReference type="EMBL" id="MEY2343420.1"/>
    </source>
</evidence>
<evidence type="ECO:0000256" key="2">
    <source>
        <dbReference type="ARBA" id="ARBA00007399"/>
    </source>
</evidence>
<sequence length="293" mass="32825">MVNKIRFFQYISLCVLGVLFLSFQVQAGVGLSQTRIIINGDTNTASISARNNNAQPYLVSNFITEKLDTSSPPLSGMFVITPNIFRLAPESENTIKIQIIPTNLPKDRESLYYFHSRNIPSTNKNEDGIKIAMENIIKVFYRPINLAINPKEAGDKLVVKATPNGISIENPTPYYINLFKITVKNETIKLNKINNMIEPFSSKNYVVSNKTGAVNIHIINDLGGESVYNKNFKRTVLLAMMVYAVNCQSANNGTLNFSANVTRGTCEFSDSNELSKHVSFEQFLLLVMQKTHQ</sequence>
<dbReference type="InterPro" id="IPR008962">
    <property type="entry name" value="PapD-like_sf"/>
</dbReference>
<dbReference type="GO" id="GO:0042597">
    <property type="term" value="C:periplasmic space"/>
    <property type="evidence" value="ECO:0007669"/>
    <property type="project" value="UniProtKB-SubCell"/>
</dbReference>
<feature type="domain" description="Pili assembly chaperone N-terminal" evidence="7">
    <location>
        <begin position="28"/>
        <end position="146"/>
    </location>
</feature>
<dbReference type="PRINTS" id="PR00969">
    <property type="entry name" value="CHAPERONPILI"/>
</dbReference>
<dbReference type="InterPro" id="IPR016147">
    <property type="entry name" value="Pili_assmbl_chaperone_N"/>
</dbReference>
<evidence type="ECO:0000256" key="6">
    <source>
        <dbReference type="SAM" id="SignalP"/>
    </source>
</evidence>
<proteinExistence type="inferred from homology"/>
<evidence type="ECO:0000259" key="7">
    <source>
        <dbReference type="Pfam" id="PF00345"/>
    </source>
</evidence>
<dbReference type="PANTHER" id="PTHR30251:SF0">
    <property type="entry name" value="FIMBRIAL CHAPERONE PROTEIN ELFD-RELATED"/>
    <property type="match status" value="1"/>
</dbReference>